<dbReference type="SUPFAM" id="SSF48208">
    <property type="entry name" value="Six-hairpin glycosidases"/>
    <property type="match status" value="1"/>
</dbReference>
<dbReference type="InterPro" id="IPR014512">
    <property type="entry name" value="O_gly_hydro"/>
</dbReference>
<dbReference type="GO" id="GO:0016787">
    <property type="term" value="F:hydrolase activity"/>
    <property type="evidence" value="ECO:0007669"/>
    <property type="project" value="UniProtKB-KW"/>
</dbReference>
<keyword evidence="1" id="KW-0732">Signal</keyword>
<dbReference type="OrthoDB" id="2505409at2"/>
<dbReference type="Gene3D" id="1.50.10.20">
    <property type="match status" value="1"/>
</dbReference>
<proteinExistence type="predicted"/>
<dbReference type="AlphaFoldDB" id="A0A367GK33"/>
<dbReference type="InterPro" id="IPR005198">
    <property type="entry name" value="Glyco_hydro_76"/>
</dbReference>
<dbReference type="GO" id="GO:0005975">
    <property type="term" value="P:carbohydrate metabolic process"/>
    <property type="evidence" value="ECO:0007669"/>
    <property type="project" value="InterPro"/>
</dbReference>
<keyword evidence="2" id="KW-0378">Hydrolase</keyword>
<gene>
    <name evidence="2" type="ORF">DJ568_14945</name>
</gene>
<organism evidence="2 3">
    <name type="scientific">Mucilaginibacter hurinus</name>
    <dbReference type="NCBI Taxonomy" id="2201324"/>
    <lineage>
        <taxon>Bacteria</taxon>
        <taxon>Pseudomonadati</taxon>
        <taxon>Bacteroidota</taxon>
        <taxon>Sphingobacteriia</taxon>
        <taxon>Sphingobacteriales</taxon>
        <taxon>Sphingobacteriaceae</taxon>
        <taxon>Mucilaginibacter</taxon>
    </lineage>
</organism>
<evidence type="ECO:0000256" key="1">
    <source>
        <dbReference type="SAM" id="SignalP"/>
    </source>
</evidence>
<dbReference type="RefSeq" id="WP_114006102.1">
    <property type="nucleotide sequence ID" value="NZ_QGDC01000009.1"/>
</dbReference>
<dbReference type="Proteomes" id="UP000253209">
    <property type="component" value="Unassembled WGS sequence"/>
</dbReference>
<feature type="chain" id="PRO_5016900150" evidence="1">
    <location>
        <begin position="25"/>
        <end position="401"/>
    </location>
</feature>
<reference evidence="2 3" key="1">
    <citation type="submission" date="2018-05" db="EMBL/GenBank/DDBJ databases">
        <title>Mucilaginibacter hurinus sp. nov., isolated from briquette warehouse soil.</title>
        <authorList>
            <person name="Choi L."/>
        </authorList>
    </citation>
    <scope>NUCLEOTIDE SEQUENCE [LARGE SCALE GENOMIC DNA]</scope>
    <source>
        <strain evidence="2 3">ZR32</strain>
    </source>
</reference>
<protein>
    <submittedName>
        <fullName evidence="2">Hydrolase</fullName>
    </submittedName>
</protein>
<dbReference type="PANTHER" id="PTHR47791:SF4">
    <property type="entry name" value="(PUTATIVE SECRETED PROTEIN)-RELATED"/>
    <property type="match status" value="1"/>
</dbReference>
<evidence type="ECO:0000313" key="2">
    <source>
        <dbReference type="EMBL" id="RCH53837.1"/>
    </source>
</evidence>
<dbReference type="EMBL" id="QGDC01000009">
    <property type="protein sequence ID" value="RCH53837.1"/>
    <property type="molecule type" value="Genomic_DNA"/>
</dbReference>
<dbReference type="InterPro" id="IPR008928">
    <property type="entry name" value="6-hairpin_glycosidase_sf"/>
</dbReference>
<name>A0A367GK33_9SPHI</name>
<dbReference type="InterPro" id="IPR053169">
    <property type="entry name" value="MUG_Protein"/>
</dbReference>
<evidence type="ECO:0000313" key="3">
    <source>
        <dbReference type="Proteomes" id="UP000253209"/>
    </source>
</evidence>
<feature type="signal peptide" evidence="1">
    <location>
        <begin position="1"/>
        <end position="24"/>
    </location>
</feature>
<dbReference type="Pfam" id="PF03663">
    <property type="entry name" value="Glyco_hydro_76"/>
    <property type="match status" value="1"/>
</dbReference>
<dbReference type="PANTHER" id="PTHR47791">
    <property type="entry name" value="MEIOTICALLY UP-REGULATED GENE 191 PROTEIN"/>
    <property type="match status" value="1"/>
</dbReference>
<sequence length="401" mass="46034">MSFSDKTLKLWACFALIFATSVQVCPAQTKANAKIYQQRADTFYDKIWHSYRAPAYGLFTENFGAGKADSLTYFQGAGVEQKEVSYLWPFSGMFSATNVMLKMPGLRQKHLAYLDSLVTGVEQYRDTTRKPPGYQAYPARFEKVDRYYDDNGLVGIDYAEAYLNTKNPVYLSRAKEVFTFILSGWDEKLGGGVTWLEGHRDQKPACSNGMAALTALKIYQANRDSYYLEWGQKFYNWMYDNLRDPAGVYWNDKKMDGSVLKTQWTYNSGSMLEASVLLYQFTKNKKYLAEAQAIAAGTLNHFSGQKRSKHLDLHIDLPWFVTVLFRGYEALYHVDGNYKYIAAVENSLNYAWTHARDKHGLITKSWTPDKAELQKPKWLLDEACIAELYARLSLINTKKEK</sequence>
<comment type="caution">
    <text evidence="2">The sequence shown here is derived from an EMBL/GenBank/DDBJ whole genome shotgun (WGS) entry which is preliminary data.</text>
</comment>
<keyword evidence="3" id="KW-1185">Reference proteome</keyword>
<accession>A0A367GK33</accession>
<dbReference type="PIRSF" id="PIRSF021505">
    <property type="entry name" value="O_gly_hdrol"/>
    <property type="match status" value="1"/>
</dbReference>